<comment type="similarity">
    <text evidence="1">Belongs to the sigma-70 factor family. ECF subfamily.</text>
</comment>
<dbReference type="RefSeq" id="WP_226751373.1">
    <property type="nucleotide sequence ID" value="NZ_JAEINI020000006.1"/>
</dbReference>
<dbReference type="Gene3D" id="1.10.10.10">
    <property type="entry name" value="Winged helix-like DNA-binding domain superfamily/Winged helix DNA-binding domain"/>
    <property type="match status" value="1"/>
</dbReference>
<dbReference type="EMBL" id="JAEINI020000006">
    <property type="protein sequence ID" value="MCB5227312.1"/>
    <property type="molecule type" value="Genomic_DNA"/>
</dbReference>
<keyword evidence="8" id="KW-1185">Reference proteome</keyword>
<evidence type="ECO:0000256" key="1">
    <source>
        <dbReference type="ARBA" id="ARBA00010641"/>
    </source>
</evidence>
<proteinExistence type="inferred from homology"/>
<dbReference type="InterPro" id="IPR014284">
    <property type="entry name" value="RNA_pol_sigma-70_dom"/>
</dbReference>
<dbReference type="Gene3D" id="1.10.1740.10">
    <property type="match status" value="1"/>
</dbReference>
<dbReference type="Proteomes" id="UP000633814">
    <property type="component" value="Unassembled WGS sequence"/>
</dbReference>
<dbReference type="SUPFAM" id="SSF88946">
    <property type="entry name" value="Sigma2 domain of RNA polymerase sigma factors"/>
    <property type="match status" value="1"/>
</dbReference>
<evidence type="ECO:0000259" key="5">
    <source>
        <dbReference type="Pfam" id="PF04542"/>
    </source>
</evidence>
<evidence type="ECO:0000259" key="6">
    <source>
        <dbReference type="Pfam" id="PF08281"/>
    </source>
</evidence>
<dbReference type="InterPro" id="IPR013324">
    <property type="entry name" value="RNA_pol_sigma_r3/r4-like"/>
</dbReference>
<organism evidence="7 8">
    <name type="scientific">Alishewanella maricola</name>
    <dbReference type="NCBI Taxonomy" id="2795740"/>
    <lineage>
        <taxon>Bacteria</taxon>
        <taxon>Pseudomonadati</taxon>
        <taxon>Pseudomonadota</taxon>
        <taxon>Gammaproteobacteria</taxon>
        <taxon>Alteromonadales</taxon>
        <taxon>Alteromonadaceae</taxon>
        <taxon>Alishewanella</taxon>
    </lineage>
</organism>
<evidence type="ECO:0000256" key="2">
    <source>
        <dbReference type="ARBA" id="ARBA00023015"/>
    </source>
</evidence>
<evidence type="ECO:0000313" key="7">
    <source>
        <dbReference type="EMBL" id="MCB5227312.1"/>
    </source>
</evidence>
<feature type="domain" description="RNA polymerase sigma-70 region 2" evidence="5">
    <location>
        <begin position="8"/>
        <end position="68"/>
    </location>
</feature>
<keyword evidence="3" id="KW-0731">Sigma factor</keyword>
<gene>
    <name evidence="7" type="ORF">JAO78_010850</name>
</gene>
<accession>A0ABS8C4Q7</accession>
<dbReference type="InterPro" id="IPR013325">
    <property type="entry name" value="RNA_pol_sigma_r2"/>
</dbReference>
<dbReference type="Pfam" id="PF08281">
    <property type="entry name" value="Sigma70_r4_2"/>
    <property type="match status" value="1"/>
</dbReference>
<feature type="domain" description="RNA polymerase sigma factor 70 region 4 type 2" evidence="6">
    <location>
        <begin position="98"/>
        <end position="150"/>
    </location>
</feature>
<keyword evidence="4" id="KW-0804">Transcription</keyword>
<protein>
    <submittedName>
        <fullName evidence="7">RNA polymerase sigma factor</fullName>
    </submittedName>
</protein>
<dbReference type="InterPro" id="IPR036388">
    <property type="entry name" value="WH-like_DNA-bd_sf"/>
</dbReference>
<dbReference type="InterPro" id="IPR039425">
    <property type="entry name" value="RNA_pol_sigma-70-like"/>
</dbReference>
<sequence length="162" mass="17788">MKAELTLLLPALRRFAYSLTGSMADADDLVQNTVLRLLNAPAPEGIVLAQWTFKICRNVWIDEYRAQKVRQNAVHNPDLQAENSSDGEQDLINDLHLKEVDRAMNTLPDDQREVLSLVAVQGMSYAEAAEVLAVPTGTIMSRLARARSAMVAAFKPLTGSPA</sequence>
<dbReference type="CDD" id="cd06171">
    <property type="entry name" value="Sigma70_r4"/>
    <property type="match status" value="1"/>
</dbReference>
<evidence type="ECO:0000313" key="8">
    <source>
        <dbReference type="Proteomes" id="UP000633814"/>
    </source>
</evidence>
<dbReference type="NCBIfam" id="TIGR02937">
    <property type="entry name" value="sigma70-ECF"/>
    <property type="match status" value="1"/>
</dbReference>
<dbReference type="PANTHER" id="PTHR43133">
    <property type="entry name" value="RNA POLYMERASE ECF-TYPE SIGMA FACTO"/>
    <property type="match status" value="1"/>
</dbReference>
<dbReference type="Pfam" id="PF04542">
    <property type="entry name" value="Sigma70_r2"/>
    <property type="match status" value="1"/>
</dbReference>
<evidence type="ECO:0000256" key="3">
    <source>
        <dbReference type="ARBA" id="ARBA00023082"/>
    </source>
</evidence>
<dbReference type="InterPro" id="IPR007627">
    <property type="entry name" value="RNA_pol_sigma70_r2"/>
</dbReference>
<keyword evidence="2" id="KW-0805">Transcription regulation</keyword>
<name>A0ABS8C4Q7_9ALTE</name>
<reference evidence="7 8" key="1">
    <citation type="submission" date="2021-10" db="EMBL/GenBank/DDBJ databases">
        <title>Alishewanella koreense sp. nov. isolated from seawater of southwestern coast in South Korea and the proposal for the reclassification of Rheinheimera perlucida and Rheinheimera tuosuensis as Arsukibacterium perlucida and Arsukibacterium tuosuensis.</title>
        <authorList>
            <person name="Kim K.H."/>
            <person name="Ruan W."/>
            <person name="Kim K.R."/>
            <person name="Baek J.H."/>
            <person name="Jeon C.O."/>
        </authorList>
    </citation>
    <scope>NUCLEOTIDE SEQUENCE [LARGE SCALE GENOMIC DNA]</scope>
    <source>
        <strain evidence="7 8">16-MA</strain>
    </source>
</reference>
<dbReference type="InterPro" id="IPR013249">
    <property type="entry name" value="RNA_pol_sigma70_r4_t2"/>
</dbReference>
<dbReference type="PANTHER" id="PTHR43133:SF25">
    <property type="entry name" value="RNA POLYMERASE SIGMA FACTOR RFAY-RELATED"/>
    <property type="match status" value="1"/>
</dbReference>
<dbReference type="SUPFAM" id="SSF88659">
    <property type="entry name" value="Sigma3 and sigma4 domains of RNA polymerase sigma factors"/>
    <property type="match status" value="1"/>
</dbReference>
<evidence type="ECO:0000256" key="4">
    <source>
        <dbReference type="ARBA" id="ARBA00023163"/>
    </source>
</evidence>
<comment type="caution">
    <text evidence="7">The sequence shown here is derived from an EMBL/GenBank/DDBJ whole genome shotgun (WGS) entry which is preliminary data.</text>
</comment>